<keyword evidence="7 8" id="KW-0275">Fatty acid biosynthesis</keyword>
<keyword evidence="4 8" id="KW-0276">Fatty acid metabolism</keyword>
<dbReference type="InterPro" id="IPR002582">
    <property type="entry name" value="ACPS"/>
</dbReference>
<dbReference type="GO" id="GO:0000287">
    <property type="term" value="F:magnesium ion binding"/>
    <property type="evidence" value="ECO:0007669"/>
    <property type="project" value="UniProtKB-UniRule"/>
</dbReference>
<evidence type="ECO:0000256" key="8">
    <source>
        <dbReference type="HAMAP-Rule" id="MF_00101"/>
    </source>
</evidence>
<dbReference type="HAMAP" id="MF_00101">
    <property type="entry name" value="AcpS"/>
    <property type="match status" value="1"/>
</dbReference>
<feature type="binding site" evidence="8">
    <location>
        <position position="59"/>
    </location>
    <ligand>
        <name>Mg(2+)</name>
        <dbReference type="ChEBI" id="CHEBI:18420"/>
    </ligand>
</feature>
<name>A0A559IKW6_9BACL</name>
<keyword evidence="5 8" id="KW-0460">Magnesium</keyword>
<comment type="similarity">
    <text evidence="8">Belongs to the P-Pant transferase superfamily. AcpS family.</text>
</comment>
<dbReference type="Gene3D" id="3.90.470.20">
    <property type="entry name" value="4'-phosphopantetheinyl transferase domain"/>
    <property type="match status" value="1"/>
</dbReference>
<keyword evidence="2 8" id="KW-0808">Transferase</keyword>
<comment type="catalytic activity">
    <reaction evidence="8">
        <text>apo-[ACP] + CoA = holo-[ACP] + adenosine 3',5'-bisphosphate + H(+)</text>
        <dbReference type="Rhea" id="RHEA:12068"/>
        <dbReference type="Rhea" id="RHEA-COMP:9685"/>
        <dbReference type="Rhea" id="RHEA-COMP:9690"/>
        <dbReference type="ChEBI" id="CHEBI:15378"/>
        <dbReference type="ChEBI" id="CHEBI:29999"/>
        <dbReference type="ChEBI" id="CHEBI:57287"/>
        <dbReference type="ChEBI" id="CHEBI:58343"/>
        <dbReference type="ChEBI" id="CHEBI:64479"/>
        <dbReference type="EC" id="2.7.8.7"/>
    </reaction>
</comment>
<feature type="binding site" evidence="8">
    <location>
        <position position="8"/>
    </location>
    <ligand>
        <name>Mg(2+)</name>
        <dbReference type="ChEBI" id="CHEBI:18420"/>
    </ligand>
</feature>
<dbReference type="Proteomes" id="UP000318102">
    <property type="component" value="Unassembled WGS sequence"/>
</dbReference>
<evidence type="ECO:0000259" key="9">
    <source>
        <dbReference type="Pfam" id="PF01648"/>
    </source>
</evidence>
<keyword evidence="1 8" id="KW-0444">Lipid biosynthesis</keyword>
<sequence>MILGLGHDILEIDRIGRLLDGKSRDRYLQRILTPRELTLLQQYESRSLEWVAGRFAAKEAVVKAFGCGIGSILGFQDIEVLPAESGKPYVELSQSGWERLGLEAEHTRIHISISHQPHIASAVCIVEQ</sequence>
<dbReference type="Pfam" id="PF01648">
    <property type="entry name" value="ACPS"/>
    <property type="match status" value="1"/>
</dbReference>
<dbReference type="InterPro" id="IPR004568">
    <property type="entry name" value="Ppantetheine-prot_Trfase_dom"/>
</dbReference>
<comment type="subcellular location">
    <subcellularLocation>
        <location evidence="8">Cytoplasm</location>
    </subcellularLocation>
</comment>
<comment type="cofactor">
    <cofactor evidence="8">
        <name>Mg(2+)</name>
        <dbReference type="ChEBI" id="CHEBI:18420"/>
    </cofactor>
</comment>
<keyword evidence="11" id="KW-1185">Reference proteome</keyword>
<comment type="function">
    <text evidence="8">Transfers the 4'-phosphopantetheine moiety from coenzyme A to a Ser of acyl-carrier-protein.</text>
</comment>
<dbReference type="GO" id="GO:0008897">
    <property type="term" value="F:holo-[acyl-carrier-protein] synthase activity"/>
    <property type="evidence" value="ECO:0007669"/>
    <property type="project" value="UniProtKB-UniRule"/>
</dbReference>
<gene>
    <name evidence="8 10" type="primary">acpS</name>
    <name evidence="10" type="ORF">FPZ44_20640</name>
</gene>
<dbReference type="OrthoDB" id="517356at2"/>
<protein>
    <recommendedName>
        <fullName evidence="8">Holo-[acyl-carrier-protein] synthase</fullName>
        <shortName evidence="8">Holo-ACP synthase</shortName>
        <ecNumber evidence="8">2.7.8.7</ecNumber>
    </recommendedName>
    <alternativeName>
        <fullName evidence="8">4'-phosphopantetheinyl transferase AcpS</fullName>
    </alternativeName>
</protein>
<keyword evidence="8" id="KW-0963">Cytoplasm</keyword>
<evidence type="ECO:0000313" key="11">
    <source>
        <dbReference type="Proteomes" id="UP000318102"/>
    </source>
</evidence>
<evidence type="ECO:0000256" key="2">
    <source>
        <dbReference type="ARBA" id="ARBA00022679"/>
    </source>
</evidence>
<dbReference type="EC" id="2.7.8.7" evidence="8"/>
<dbReference type="NCBIfam" id="TIGR00556">
    <property type="entry name" value="pantethn_trn"/>
    <property type="match status" value="1"/>
</dbReference>
<evidence type="ECO:0000256" key="3">
    <source>
        <dbReference type="ARBA" id="ARBA00022723"/>
    </source>
</evidence>
<dbReference type="AlphaFoldDB" id="A0A559IKW6"/>
<dbReference type="NCBIfam" id="TIGR00516">
    <property type="entry name" value="acpS"/>
    <property type="match status" value="1"/>
</dbReference>
<keyword evidence="3 8" id="KW-0479">Metal-binding</keyword>
<proteinExistence type="inferred from homology"/>
<evidence type="ECO:0000256" key="1">
    <source>
        <dbReference type="ARBA" id="ARBA00022516"/>
    </source>
</evidence>
<comment type="caution">
    <text evidence="10">The sequence shown here is derived from an EMBL/GenBank/DDBJ whole genome shotgun (WGS) entry which is preliminary data.</text>
</comment>
<accession>A0A559IKW6</accession>
<evidence type="ECO:0000256" key="4">
    <source>
        <dbReference type="ARBA" id="ARBA00022832"/>
    </source>
</evidence>
<reference evidence="10 11" key="1">
    <citation type="submission" date="2019-07" db="EMBL/GenBank/DDBJ databases">
        <authorList>
            <person name="Kim J."/>
        </authorList>
    </citation>
    <scope>NUCLEOTIDE SEQUENCE [LARGE SCALE GENOMIC DNA]</scope>
    <source>
        <strain evidence="10 11">N4</strain>
    </source>
</reference>
<dbReference type="RefSeq" id="WP_144993458.1">
    <property type="nucleotide sequence ID" value="NZ_VNJK01000003.1"/>
</dbReference>
<dbReference type="EMBL" id="VNJK01000003">
    <property type="protein sequence ID" value="TVX88299.1"/>
    <property type="molecule type" value="Genomic_DNA"/>
</dbReference>
<organism evidence="10 11">
    <name type="scientific">Paenibacillus agilis</name>
    <dbReference type="NCBI Taxonomy" id="3020863"/>
    <lineage>
        <taxon>Bacteria</taxon>
        <taxon>Bacillati</taxon>
        <taxon>Bacillota</taxon>
        <taxon>Bacilli</taxon>
        <taxon>Bacillales</taxon>
        <taxon>Paenibacillaceae</taxon>
        <taxon>Paenibacillus</taxon>
    </lineage>
</organism>
<evidence type="ECO:0000256" key="7">
    <source>
        <dbReference type="ARBA" id="ARBA00023160"/>
    </source>
</evidence>
<evidence type="ECO:0000256" key="6">
    <source>
        <dbReference type="ARBA" id="ARBA00023098"/>
    </source>
</evidence>
<evidence type="ECO:0000313" key="10">
    <source>
        <dbReference type="EMBL" id="TVX88299.1"/>
    </source>
</evidence>
<dbReference type="SUPFAM" id="SSF56214">
    <property type="entry name" value="4'-phosphopantetheinyl transferase"/>
    <property type="match status" value="1"/>
</dbReference>
<feature type="domain" description="4'-phosphopantetheinyl transferase" evidence="9">
    <location>
        <begin position="4"/>
        <end position="100"/>
    </location>
</feature>
<dbReference type="GO" id="GO:0006633">
    <property type="term" value="P:fatty acid biosynthetic process"/>
    <property type="evidence" value="ECO:0007669"/>
    <property type="project" value="UniProtKB-UniRule"/>
</dbReference>
<dbReference type="InterPro" id="IPR037143">
    <property type="entry name" value="4-PPantetheinyl_Trfase_dom_sf"/>
</dbReference>
<keyword evidence="6 8" id="KW-0443">Lipid metabolism</keyword>
<dbReference type="InterPro" id="IPR008278">
    <property type="entry name" value="4-PPantetheinyl_Trfase_dom"/>
</dbReference>
<evidence type="ECO:0000256" key="5">
    <source>
        <dbReference type="ARBA" id="ARBA00022842"/>
    </source>
</evidence>
<dbReference type="GO" id="GO:0005737">
    <property type="term" value="C:cytoplasm"/>
    <property type="evidence" value="ECO:0007669"/>
    <property type="project" value="UniProtKB-SubCell"/>
</dbReference>